<feature type="region of interest" description="Disordered" evidence="1">
    <location>
        <begin position="109"/>
        <end position="131"/>
    </location>
</feature>
<evidence type="ECO:0000259" key="2">
    <source>
        <dbReference type="SMART" id="SM00418"/>
    </source>
</evidence>
<dbReference type="AlphaFoldDB" id="A0A212L4M8"/>
<dbReference type="SMART" id="SM00418">
    <property type="entry name" value="HTH_ARSR"/>
    <property type="match status" value="1"/>
</dbReference>
<dbReference type="CDD" id="cd00090">
    <property type="entry name" value="HTH_ARSR"/>
    <property type="match status" value="1"/>
</dbReference>
<proteinExistence type="predicted"/>
<dbReference type="InterPro" id="IPR036388">
    <property type="entry name" value="WH-like_DNA-bd_sf"/>
</dbReference>
<dbReference type="SUPFAM" id="SSF46785">
    <property type="entry name" value="Winged helix' DNA-binding domain"/>
    <property type="match status" value="1"/>
</dbReference>
<accession>A0A212L4M8</accession>
<reference evidence="3" key="1">
    <citation type="submission" date="2016-08" db="EMBL/GenBank/DDBJ databases">
        <authorList>
            <person name="Seilhamer J.J."/>
        </authorList>
    </citation>
    <scope>NUCLEOTIDE SEQUENCE</scope>
    <source>
        <strain evidence="3">86-1</strain>
    </source>
</reference>
<sequence>MKPLHHPSVESVTVEGILHALSDPVRVQILKEIIRSSSPRSCSDFLNLPDRAIPKSTLSQHFRVLREAGLIHSERKGVSMHNTTRCDELQPRFGRLIREIMAAYAEEYKGTDEKGGKSTAAAGRKTGMAAG</sequence>
<name>A0A212L4M8_9BACT</name>
<dbReference type="RefSeq" id="WP_179980198.1">
    <property type="nucleotide sequence ID" value="NZ_LT608333.1"/>
</dbReference>
<dbReference type="InterPro" id="IPR011991">
    <property type="entry name" value="ArsR-like_HTH"/>
</dbReference>
<evidence type="ECO:0000313" key="3">
    <source>
        <dbReference type="EMBL" id="SCM72427.1"/>
    </source>
</evidence>
<dbReference type="InterPro" id="IPR036390">
    <property type="entry name" value="WH_DNA-bd_sf"/>
</dbReference>
<dbReference type="Pfam" id="PF12840">
    <property type="entry name" value="HTH_20"/>
    <property type="match status" value="1"/>
</dbReference>
<evidence type="ECO:0000256" key="1">
    <source>
        <dbReference type="SAM" id="MobiDB-lite"/>
    </source>
</evidence>
<dbReference type="PRINTS" id="PR00778">
    <property type="entry name" value="HTHARSR"/>
</dbReference>
<dbReference type="GO" id="GO:0003700">
    <property type="term" value="F:DNA-binding transcription factor activity"/>
    <property type="evidence" value="ECO:0007669"/>
    <property type="project" value="InterPro"/>
</dbReference>
<feature type="domain" description="HTH arsR-type" evidence="2">
    <location>
        <begin position="16"/>
        <end position="102"/>
    </location>
</feature>
<protein>
    <submittedName>
        <fullName evidence="3">Putative transcriptional regulator</fullName>
    </submittedName>
</protein>
<organism evidence="3">
    <name type="scientific">uncultured Desulfovibrio sp</name>
    <dbReference type="NCBI Taxonomy" id="167968"/>
    <lineage>
        <taxon>Bacteria</taxon>
        <taxon>Pseudomonadati</taxon>
        <taxon>Thermodesulfobacteriota</taxon>
        <taxon>Desulfovibrionia</taxon>
        <taxon>Desulfovibrionales</taxon>
        <taxon>Desulfovibrionaceae</taxon>
        <taxon>Desulfovibrio</taxon>
        <taxon>environmental samples</taxon>
    </lineage>
</organism>
<gene>
    <name evidence="3" type="ORF">KL86DES1_20606</name>
</gene>
<dbReference type="Gene3D" id="1.10.10.10">
    <property type="entry name" value="Winged helix-like DNA-binding domain superfamily/Winged helix DNA-binding domain"/>
    <property type="match status" value="1"/>
</dbReference>
<dbReference type="EMBL" id="FMJC01000002">
    <property type="protein sequence ID" value="SCM72427.1"/>
    <property type="molecule type" value="Genomic_DNA"/>
</dbReference>
<dbReference type="InterPro" id="IPR001845">
    <property type="entry name" value="HTH_ArsR_DNA-bd_dom"/>
</dbReference>